<dbReference type="AlphaFoldDB" id="A0A5B7HDZ3"/>
<dbReference type="InterPro" id="IPR004087">
    <property type="entry name" value="KH_dom"/>
</dbReference>
<dbReference type="PROSITE" id="PS50084">
    <property type="entry name" value="KH_TYPE_1"/>
    <property type="match status" value="2"/>
</dbReference>
<evidence type="ECO:0000313" key="5">
    <source>
        <dbReference type="EMBL" id="MPC68343.1"/>
    </source>
</evidence>
<name>A0A5B7HDZ3_PORTR</name>
<keyword evidence="2" id="KW-0175">Coiled coil</keyword>
<feature type="coiled-coil region" evidence="2">
    <location>
        <begin position="210"/>
        <end position="237"/>
    </location>
</feature>
<dbReference type="SMART" id="SM00322">
    <property type="entry name" value="KH"/>
    <property type="match status" value="2"/>
</dbReference>
<feature type="compositionally biased region" description="Basic and acidic residues" evidence="3">
    <location>
        <begin position="122"/>
        <end position="140"/>
    </location>
</feature>
<evidence type="ECO:0000313" key="6">
    <source>
        <dbReference type="Proteomes" id="UP000324222"/>
    </source>
</evidence>
<keyword evidence="1" id="KW-0694">RNA-binding</keyword>
<evidence type="ECO:0000259" key="4">
    <source>
        <dbReference type="SMART" id="SM00322"/>
    </source>
</evidence>
<dbReference type="InterPro" id="IPR036612">
    <property type="entry name" value="KH_dom_type_1_sf"/>
</dbReference>
<comment type="caution">
    <text evidence="5">The sequence shown here is derived from an EMBL/GenBank/DDBJ whole genome shotgun (WGS) entry which is preliminary data.</text>
</comment>
<feature type="domain" description="K Homology" evidence="4">
    <location>
        <begin position="235"/>
        <end position="305"/>
    </location>
</feature>
<dbReference type="GO" id="GO:0003723">
    <property type="term" value="F:RNA binding"/>
    <property type="evidence" value="ECO:0007669"/>
    <property type="project" value="UniProtKB-UniRule"/>
</dbReference>
<dbReference type="EMBL" id="VSRR010027690">
    <property type="protein sequence ID" value="MPC68343.1"/>
    <property type="molecule type" value="Genomic_DNA"/>
</dbReference>
<evidence type="ECO:0000256" key="2">
    <source>
        <dbReference type="SAM" id="Coils"/>
    </source>
</evidence>
<evidence type="ECO:0000256" key="1">
    <source>
        <dbReference type="PROSITE-ProRule" id="PRU00117"/>
    </source>
</evidence>
<dbReference type="Proteomes" id="UP000324222">
    <property type="component" value="Unassembled WGS sequence"/>
</dbReference>
<feature type="region of interest" description="Disordered" evidence="3">
    <location>
        <begin position="1"/>
        <end position="29"/>
    </location>
</feature>
<protein>
    <submittedName>
        <fullName evidence="5">Vigilin</fullName>
    </submittedName>
</protein>
<feature type="compositionally biased region" description="Basic and acidic residues" evidence="3">
    <location>
        <begin position="89"/>
        <end position="101"/>
    </location>
</feature>
<dbReference type="GO" id="GO:0010468">
    <property type="term" value="P:regulation of gene expression"/>
    <property type="evidence" value="ECO:0007669"/>
    <property type="project" value="UniProtKB-ARBA"/>
</dbReference>
<dbReference type="Gene3D" id="3.30.1370.10">
    <property type="entry name" value="K Homology domain, type 1"/>
    <property type="match status" value="2"/>
</dbReference>
<dbReference type="SUPFAM" id="SSF54791">
    <property type="entry name" value="Eukaryotic type KH-domain (KH-domain type I)"/>
    <property type="match status" value="2"/>
</dbReference>
<accession>A0A5B7HDZ3</accession>
<organism evidence="5 6">
    <name type="scientific">Portunus trituberculatus</name>
    <name type="common">Swimming crab</name>
    <name type="synonym">Neptunus trituberculatus</name>
    <dbReference type="NCBI Taxonomy" id="210409"/>
    <lineage>
        <taxon>Eukaryota</taxon>
        <taxon>Metazoa</taxon>
        <taxon>Ecdysozoa</taxon>
        <taxon>Arthropoda</taxon>
        <taxon>Crustacea</taxon>
        <taxon>Multicrustacea</taxon>
        <taxon>Malacostraca</taxon>
        <taxon>Eumalacostraca</taxon>
        <taxon>Eucarida</taxon>
        <taxon>Decapoda</taxon>
        <taxon>Pleocyemata</taxon>
        <taxon>Brachyura</taxon>
        <taxon>Eubrachyura</taxon>
        <taxon>Portunoidea</taxon>
        <taxon>Portunidae</taxon>
        <taxon>Portuninae</taxon>
        <taxon>Portunus</taxon>
    </lineage>
</organism>
<sequence length="317" mass="35486">MCGLPPESESAQRLSGECEKLEDPEREAEQDAYIDEALIAKIYALIEEEPVKPSVAEAPQCVQQQGNADKQTESRAAKRRRRRKKKKVQHEEKDGGGEKSKAVVTPAAVTLPKPEPQSVSRKSKEPRRGNKCHRQEERNRVRLSWQENTVKLAVPVPPNRRRHVIGTRGNTIRELQQQYPTVRVSVPRPQDLTSREVIIVGPKTQADAVALQITRRLQAVEDKLREAEQRRQERKIVSLKVEVAPRMRRLVVGPGGETLRKLAQEHPAVSVTVPSPSDTQTASVTIRGPRLEAAVVADCVKACVQAAGQRQPNKRKQ</sequence>
<keyword evidence="6" id="KW-1185">Reference proteome</keyword>
<feature type="compositionally biased region" description="Basic residues" evidence="3">
    <location>
        <begin position="77"/>
        <end position="88"/>
    </location>
</feature>
<reference evidence="5 6" key="1">
    <citation type="submission" date="2019-05" db="EMBL/GenBank/DDBJ databases">
        <title>Another draft genome of Portunus trituberculatus and its Hox gene families provides insights of decapod evolution.</title>
        <authorList>
            <person name="Jeong J.-H."/>
            <person name="Song I."/>
            <person name="Kim S."/>
            <person name="Choi T."/>
            <person name="Kim D."/>
            <person name="Ryu S."/>
            <person name="Kim W."/>
        </authorList>
    </citation>
    <scope>NUCLEOTIDE SEQUENCE [LARGE SCALE GENOMIC DNA]</scope>
    <source>
        <tissue evidence="5">Muscle</tissue>
    </source>
</reference>
<evidence type="ECO:0000256" key="3">
    <source>
        <dbReference type="SAM" id="MobiDB-lite"/>
    </source>
</evidence>
<feature type="domain" description="K Homology" evidence="4">
    <location>
        <begin position="148"/>
        <end position="218"/>
    </location>
</feature>
<proteinExistence type="predicted"/>
<dbReference type="Pfam" id="PF00013">
    <property type="entry name" value="KH_1"/>
    <property type="match status" value="2"/>
</dbReference>
<gene>
    <name evidence="5" type="primary">HDLBP_6</name>
    <name evidence="5" type="ORF">E2C01_062543</name>
</gene>
<feature type="region of interest" description="Disordered" evidence="3">
    <location>
        <begin position="53"/>
        <end position="140"/>
    </location>
</feature>
<feature type="compositionally biased region" description="Basic and acidic residues" evidence="3">
    <location>
        <begin position="16"/>
        <end position="29"/>
    </location>
</feature>
<dbReference type="InterPro" id="IPR004088">
    <property type="entry name" value="KH_dom_type_1"/>
</dbReference>